<reference evidence="2 3" key="1">
    <citation type="submission" date="2019-12" db="EMBL/GenBank/DDBJ databases">
        <authorList>
            <person name="Floudas D."/>
            <person name="Bentzer J."/>
            <person name="Ahren D."/>
            <person name="Johansson T."/>
            <person name="Persson P."/>
            <person name="Tunlid A."/>
        </authorList>
    </citation>
    <scope>NUCLEOTIDE SEQUENCE [LARGE SCALE GENOMIC DNA]</scope>
    <source>
        <strain evidence="2 3">CBS 102.39</strain>
    </source>
</reference>
<evidence type="ECO:0000256" key="1">
    <source>
        <dbReference type="SAM" id="MobiDB-lite"/>
    </source>
</evidence>
<dbReference type="Proteomes" id="UP000521872">
    <property type="component" value="Unassembled WGS sequence"/>
</dbReference>
<feature type="compositionally biased region" description="Polar residues" evidence="1">
    <location>
        <begin position="475"/>
        <end position="486"/>
    </location>
</feature>
<gene>
    <name evidence="2" type="ORF">D9613_012291</name>
</gene>
<feature type="compositionally biased region" description="Low complexity" evidence="1">
    <location>
        <begin position="371"/>
        <end position="384"/>
    </location>
</feature>
<protein>
    <recommendedName>
        <fullName evidence="4">F-box domain-containing protein</fullName>
    </recommendedName>
</protein>
<feature type="compositionally biased region" description="Basic residues" evidence="1">
    <location>
        <begin position="579"/>
        <end position="588"/>
    </location>
</feature>
<feature type="compositionally biased region" description="Low complexity" evidence="1">
    <location>
        <begin position="204"/>
        <end position="236"/>
    </location>
</feature>
<evidence type="ECO:0000313" key="2">
    <source>
        <dbReference type="EMBL" id="KAF4609560.1"/>
    </source>
</evidence>
<feature type="compositionally biased region" description="Polar residues" evidence="1">
    <location>
        <begin position="307"/>
        <end position="328"/>
    </location>
</feature>
<dbReference type="EMBL" id="JAACJL010000061">
    <property type="protein sequence ID" value="KAF4609560.1"/>
    <property type="molecule type" value="Genomic_DNA"/>
</dbReference>
<feature type="compositionally biased region" description="Low complexity" evidence="1">
    <location>
        <begin position="329"/>
        <end position="341"/>
    </location>
</feature>
<feature type="compositionally biased region" description="Basic residues" evidence="1">
    <location>
        <begin position="464"/>
        <end position="474"/>
    </location>
</feature>
<organism evidence="2 3">
    <name type="scientific">Agrocybe pediades</name>
    <dbReference type="NCBI Taxonomy" id="84607"/>
    <lineage>
        <taxon>Eukaryota</taxon>
        <taxon>Fungi</taxon>
        <taxon>Dikarya</taxon>
        <taxon>Basidiomycota</taxon>
        <taxon>Agaricomycotina</taxon>
        <taxon>Agaricomycetes</taxon>
        <taxon>Agaricomycetidae</taxon>
        <taxon>Agaricales</taxon>
        <taxon>Agaricineae</taxon>
        <taxon>Strophariaceae</taxon>
        <taxon>Agrocybe</taxon>
    </lineage>
</organism>
<accession>A0A8H4QEI7</accession>
<feature type="compositionally biased region" description="Pro residues" evidence="1">
    <location>
        <begin position="91"/>
        <end position="108"/>
    </location>
</feature>
<feature type="region of interest" description="Disordered" evidence="1">
    <location>
        <begin position="979"/>
        <end position="1003"/>
    </location>
</feature>
<feature type="compositionally biased region" description="Pro residues" evidence="1">
    <location>
        <begin position="68"/>
        <end position="84"/>
    </location>
</feature>
<feature type="compositionally biased region" description="Polar residues" evidence="1">
    <location>
        <begin position="979"/>
        <end position="999"/>
    </location>
</feature>
<keyword evidence="3" id="KW-1185">Reference proteome</keyword>
<feature type="compositionally biased region" description="Pro residues" evidence="1">
    <location>
        <begin position="237"/>
        <end position="247"/>
    </location>
</feature>
<sequence>MALLFTHRDYTETISIPSAPNSLNSRRPPQSASGNTVNAKVTEQVPNLSNPRSSIHLVGDAQPTAVPYQPPRPESQYPPSPPPLQNYQFTPSPPQPRTTSPPLPPPPNFEMGTTASRAFSPDFISSSSFKDMSPARFMTSSNSPPPTSFSTNVSNAVSPQRSPLKKSAKSNSISTSPPLPQAPSIVAVPPGKPQQHNVQHSRNSPEAYQAQQQQPYPQYQFSPPQSRPQSQYQQPQAGPPPTMPHAPPSSHHFSPGQTVPAALRKSPSMQSANAPQRGKPRIFAAMEAQENEDSMQAAGPSFPPPVTQQKQVDVSSNQLLQGHPSLNYQQPPSQPQLVNQPPLLPPVEFMTPKSRIEDLPDLYGNSDQRGLSSSSASLLSSSPSKGTSRHVGGSDPLLRTPRSDSVRSLSKPEEPPQQLASPQATPRSRKLSKARSNADTASVVSHSTNVSGPGAPSTPESRRLHTHASHRSISKSRPSTPATQNKGLPVQLEVGIIRVDEDAAKVGVPLDEDPFARVEGVKVLNATTPPPVKENGSMKPSEELNAPTNEGSAAGQNLGKNGIVTATPLTPVSPEDKKKSKRERKSSKAAKSGEIAGSKGKEKEKQVSEPVTLVHFLSDPQLLSTLLSFLSFYDWCTLSAISKQIRIMFVRTPDLREAILESHLKTIGYSRWCWDDKEPLSLSLQDLNDYMRGVSTPNHEYARVAAIYVHSLSIHPNHRDPSLAETVQALTASTRAYTRVLLRLRAQAEKEASVHSLNNSQPPPSASSFKTRTGGTSSRVSSRAPSPTTSMYSHGVAGAPGSIQQASSVSQTSLTFRSPLFKLRRAPLLRVFVPSPEGDWLSDKSVLECEAECKRAGIVHLLRLGDVVWDVAVGDEGNVGRLVWDGSYLIDLDYTYSPVGDLPKYLPTLAFPPSYFHRVIRTGPNVTNPIVHIDISPWGEEIAMNLQLLQDRVRTETPQGAYHNVVRWVHRSSFTVRPSRSAQRYTSTPPKPGQSQSVNGRIPIPDSNGLFVDPGWYGTIVVETEGTNEALADLQDRCGPGAFPPRPRGVNGQMASQAQIENRKVFRILRERSRPGEIWIKAVNVKERLL</sequence>
<feature type="region of interest" description="Disordered" evidence="1">
    <location>
        <begin position="1"/>
        <end position="488"/>
    </location>
</feature>
<evidence type="ECO:0000313" key="3">
    <source>
        <dbReference type="Proteomes" id="UP000521872"/>
    </source>
</evidence>
<feature type="region of interest" description="Disordered" evidence="1">
    <location>
        <begin position="526"/>
        <end position="604"/>
    </location>
</feature>
<feature type="compositionally biased region" description="Polar residues" evidence="1">
    <location>
        <begin position="546"/>
        <end position="559"/>
    </location>
</feature>
<proteinExistence type="predicted"/>
<feature type="compositionally biased region" description="Basic and acidic residues" evidence="1">
    <location>
        <begin position="1"/>
        <end position="11"/>
    </location>
</feature>
<feature type="compositionally biased region" description="Basic and acidic residues" evidence="1">
    <location>
        <begin position="401"/>
        <end position="414"/>
    </location>
</feature>
<feature type="compositionally biased region" description="Polar residues" evidence="1">
    <location>
        <begin position="12"/>
        <end position="53"/>
    </location>
</feature>
<feature type="compositionally biased region" description="Polar residues" evidence="1">
    <location>
        <begin position="755"/>
        <end position="770"/>
    </location>
</feature>
<feature type="region of interest" description="Disordered" evidence="1">
    <location>
        <begin position="752"/>
        <end position="799"/>
    </location>
</feature>
<feature type="compositionally biased region" description="Polar residues" evidence="1">
    <location>
        <begin position="434"/>
        <end position="451"/>
    </location>
</feature>
<feature type="compositionally biased region" description="Low complexity" evidence="1">
    <location>
        <begin position="771"/>
        <end position="783"/>
    </location>
</feature>
<evidence type="ECO:0008006" key="4">
    <source>
        <dbReference type="Google" id="ProtNLM"/>
    </source>
</evidence>
<name>A0A8H4QEI7_9AGAR</name>
<feature type="compositionally biased region" description="Polar residues" evidence="1">
    <location>
        <begin position="111"/>
        <end position="130"/>
    </location>
</feature>
<comment type="caution">
    <text evidence="2">The sequence shown here is derived from an EMBL/GenBank/DDBJ whole genome shotgun (WGS) entry which is preliminary data.</text>
</comment>
<dbReference type="AlphaFoldDB" id="A0A8H4QEI7"/>